<name>A0A6F9DEC2_9ASCI</name>
<feature type="domain" description="IFT80 second beta-propeller" evidence="5">
    <location>
        <begin position="301"/>
        <end position="590"/>
    </location>
</feature>
<keyword evidence="2" id="KW-0969">Cilium</keyword>
<keyword evidence="3" id="KW-0966">Cell projection</keyword>
<evidence type="ECO:0000256" key="2">
    <source>
        <dbReference type="ARBA" id="ARBA00023069"/>
    </source>
</evidence>
<comment type="subcellular location">
    <subcellularLocation>
        <location evidence="1">Cell projection</location>
        <location evidence="1">Cilium</location>
    </subcellularLocation>
</comment>
<dbReference type="SMART" id="SM00320">
    <property type="entry name" value="WD40"/>
    <property type="match status" value="5"/>
</dbReference>
<keyword evidence="7" id="KW-0282">Flagellum</keyword>
<dbReference type="InterPro" id="IPR001680">
    <property type="entry name" value="WD40_rpt"/>
</dbReference>
<reference evidence="7" key="1">
    <citation type="submission" date="2020-04" db="EMBL/GenBank/DDBJ databases">
        <authorList>
            <person name="Neveu A P."/>
        </authorList>
    </citation>
    <scope>NUCLEOTIDE SEQUENCE</scope>
    <source>
        <tissue evidence="7">Whole embryo</tissue>
    </source>
</reference>
<organism evidence="7">
    <name type="scientific">Phallusia mammillata</name>
    <dbReference type="NCBI Taxonomy" id="59560"/>
    <lineage>
        <taxon>Eukaryota</taxon>
        <taxon>Metazoa</taxon>
        <taxon>Chordata</taxon>
        <taxon>Tunicata</taxon>
        <taxon>Ascidiacea</taxon>
        <taxon>Phlebobranchia</taxon>
        <taxon>Ascidiidae</taxon>
        <taxon>Phallusia</taxon>
    </lineage>
</organism>
<gene>
    <name evidence="7" type="primary">Ift80</name>
</gene>
<dbReference type="Pfam" id="PF23387">
    <property type="entry name" value="TPR_IFT80_172"/>
    <property type="match status" value="1"/>
</dbReference>
<feature type="repeat" description="WD" evidence="4">
    <location>
        <begin position="103"/>
        <end position="135"/>
    </location>
</feature>
<feature type="repeat" description="WD" evidence="4">
    <location>
        <begin position="185"/>
        <end position="217"/>
    </location>
</feature>
<dbReference type="Pfam" id="PF23335">
    <property type="entry name" value="Beta-prop_IFT80_2nd"/>
    <property type="match status" value="1"/>
</dbReference>
<dbReference type="InterPro" id="IPR036322">
    <property type="entry name" value="WD40_repeat_dom_sf"/>
</dbReference>
<evidence type="ECO:0000259" key="6">
    <source>
        <dbReference type="Pfam" id="PF23387"/>
    </source>
</evidence>
<feature type="domain" description="IFT80/172/WDR35 TPR" evidence="6">
    <location>
        <begin position="618"/>
        <end position="760"/>
    </location>
</feature>
<dbReference type="PROSITE" id="PS50082">
    <property type="entry name" value="WD_REPEATS_2"/>
    <property type="match status" value="3"/>
</dbReference>
<protein>
    <submittedName>
        <fullName evidence="7">Intraflagellar transport protein 80 homolog</fullName>
    </submittedName>
</protein>
<dbReference type="InterPro" id="IPR015943">
    <property type="entry name" value="WD40/YVTN_repeat-like_dom_sf"/>
</dbReference>
<dbReference type="InterPro" id="IPR056157">
    <property type="entry name" value="TPR_IFT80_172_dom"/>
</dbReference>
<evidence type="ECO:0000256" key="3">
    <source>
        <dbReference type="ARBA" id="ARBA00023273"/>
    </source>
</evidence>
<dbReference type="Gene3D" id="1.25.40.470">
    <property type="match status" value="1"/>
</dbReference>
<dbReference type="PROSITE" id="PS50294">
    <property type="entry name" value="WD_REPEATS_REGION"/>
    <property type="match status" value="2"/>
</dbReference>
<dbReference type="FunFam" id="2.130.10.10:FF:000298">
    <property type="entry name" value="Intraflagellar transport 80 homolog (Chlamydomonas)"/>
    <property type="match status" value="1"/>
</dbReference>
<dbReference type="Pfam" id="PF00400">
    <property type="entry name" value="WD40"/>
    <property type="match status" value="4"/>
</dbReference>
<dbReference type="InterPro" id="IPR056456">
    <property type="entry name" value="Beta-prop_IFT80_2nd"/>
</dbReference>
<evidence type="ECO:0000259" key="5">
    <source>
        <dbReference type="Pfam" id="PF23335"/>
    </source>
</evidence>
<dbReference type="PANTHER" id="PTHR24098:SF0">
    <property type="entry name" value="OUTER SEGMENT 5"/>
    <property type="match status" value="1"/>
</dbReference>
<dbReference type="Gene3D" id="2.130.10.10">
    <property type="entry name" value="YVTN repeat-like/Quinoprotein amine dehydrogenase"/>
    <property type="match status" value="2"/>
</dbReference>
<dbReference type="GO" id="GO:0060271">
    <property type="term" value="P:cilium assembly"/>
    <property type="evidence" value="ECO:0007669"/>
    <property type="project" value="TreeGrafter"/>
</dbReference>
<dbReference type="SUPFAM" id="SSF50978">
    <property type="entry name" value="WD40 repeat-like"/>
    <property type="match status" value="2"/>
</dbReference>
<accession>A0A6F9DEC2</accession>
<evidence type="ECO:0000256" key="1">
    <source>
        <dbReference type="ARBA" id="ARBA00004138"/>
    </source>
</evidence>
<dbReference type="AlphaFoldDB" id="A0A6F9DEC2"/>
<proteinExistence type="evidence at transcript level"/>
<dbReference type="GO" id="GO:0030992">
    <property type="term" value="C:intraciliary transport particle B"/>
    <property type="evidence" value="ECO:0007669"/>
    <property type="project" value="TreeGrafter"/>
</dbReference>
<dbReference type="GO" id="GO:0005929">
    <property type="term" value="C:cilium"/>
    <property type="evidence" value="ECO:0007669"/>
    <property type="project" value="UniProtKB-SubCell"/>
</dbReference>
<evidence type="ECO:0000313" key="7">
    <source>
        <dbReference type="EMBL" id="CAB3255409.1"/>
    </source>
</evidence>
<dbReference type="PANTHER" id="PTHR24098">
    <property type="entry name" value="OUTER SEGMENT 5"/>
    <property type="match status" value="1"/>
</dbReference>
<sequence>MRLKYTIPKDAAHSDSVTCVAWASSDHVISASDDHTVMKWNLLSGENTIHCKLPQELFPTHLARLSVSNPGSKNVPASDLFAVTSTDGKFYFLSHAGRIEKSVQAHKGAVLSGKWNQDGTAFLTCGEDGQLKMWSRSGMLRSTIVQLPQCVYAIAWGPDSDQILYTQGKLLVIKPLQPSAKEVSWKAHDGVVLKADWNQVNRLIVSGGEDCKYKIWDHFGRPLYSSAPFDYPVTAVNWAPGGDLFAVGSFNSICLCDKSGWSHALEKPSCGSIFDISWSNDGMQLAAACADGNVILAHCVEKRLEWCEYEVTLVSRKTVEVKNVANDAHDTLEMKDRVIKISLDYNYLIVITSTQCHIYSTNNFNTPAIFDLREGAVSFVQQAEKHFLLADKAGLYVYSYEGKHVCSPKLPSTVQVGSLTTKTAVISTDVLAIRDSKDEKVVFLIDAHTGKPYGGGHPMTHKIEVVQIALSMCGATSERHLALIDKNHDLYLTPVKSIGSGFKLNKLSNMVHSVQWNTTVNMLCALQDSRMLVWFYPSALFADKDILHHTVYEKDSSDLGKYPELCGYRDNTITLRRTDGSLVSVAISPYPSILNQLVSNNRWTEALTLCRFTKEKSLWACLAAMSLKEKDLNVAEIAYAAVGEASKVEHLNQIKGIASKPVQSAEMALFCGNAYEAEAILLQNNLIFRAIQLNMDLFTWERALDLAVKHKTHIDTVLGFRQVYLRKTHKPETSNKFKQYSQGVDINWKSIMSKIELEMQ</sequence>
<dbReference type="FunFam" id="1.25.40.470:FF:000007">
    <property type="entry name" value="Intraflagellar transport 80 homolog (Chlamydomonas)"/>
    <property type="match status" value="1"/>
</dbReference>
<keyword evidence="4" id="KW-0853">WD repeat</keyword>
<evidence type="ECO:0000256" key="4">
    <source>
        <dbReference type="PROSITE-ProRule" id="PRU00221"/>
    </source>
</evidence>
<feature type="repeat" description="WD" evidence="4">
    <location>
        <begin position="10"/>
        <end position="50"/>
    </location>
</feature>
<dbReference type="EMBL" id="LR785942">
    <property type="protein sequence ID" value="CAB3255409.1"/>
    <property type="molecule type" value="mRNA"/>
</dbReference>
<dbReference type="FunFam" id="2.130.10.10:FF:001115">
    <property type="entry name" value="Intraflagellar transport 80 homolog (Chlamydomonas)"/>
    <property type="match status" value="1"/>
</dbReference>